<dbReference type="Gene3D" id="3.40.50.720">
    <property type="entry name" value="NAD(P)-binding Rossmann-like Domain"/>
    <property type="match status" value="2"/>
</dbReference>
<reference evidence="11 12" key="1">
    <citation type="submission" date="2020-07" db="EMBL/GenBank/DDBJ databases">
        <title>Thermoactinomyces phylogeny.</title>
        <authorList>
            <person name="Dunlap C."/>
        </authorList>
    </citation>
    <scope>NUCLEOTIDE SEQUENCE [LARGE SCALE GENOMIC DNA]</scope>
    <source>
        <strain evidence="11 12">AMNI-1</strain>
    </source>
</reference>
<comment type="similarity">
    <text evidence="3 9">Belongs to the D-isomer specific 2-hydroxyacid dehydrogenase family.</text>
</comment>
<comment type="catalytic activity">
    <reaction evidence="7">
        <text>(R)-2-hydroxyglutarate + NAD(+) = 2-oxoglutarate + NADH + H(+)</text>
        <dbReference type="Rhea" id="RHEA:49612"/>
        <dbReference type="ChEBI" id="CHEBI:15378"/>
        <dbReference type="ChEBI" id="CHEBI:15801"/>
        <dbReference type="ChEBI" id="CHEBI:16810"/>
        <dbReference type="ChEBI" id="CHEBI:57540"/>
        <dbReference type="ChEBI" id="CHEBI:57945"/>
        <dbReference type="EC" id="1.1.1.399"/>
    </reaction>
</comment>
<dbReference type="UniPathway" id="UPA00135">
    <property type="reaction ID" value="UER00196"/>
</dbReference>
<name>A0A7W1XVL2_9BACL</name>
<dbReference type="InterPro" id="IPR029753">
    <property type="entry name" value="D-isomer_DH_CS"/>
</dbReference>
<evidence type="ECO:0000256" key="8">
    <source>
        <dbReference type="ARBA" id="ARBA00048731"/>
    </source>
</evidence>
<evidence type="ECO:0000256" key="6">
    <source>
        <dbReference type="ARBA" id="ARBA00023027"/>
    </source>
</evidence>
<dbReference type="CDD" id="cd04902">
    <property type="entry name" value="ACT_3PGDH-xct"/>
    <property type="match status" value="1"/>
</dbReference>
<dbReference type="Gene3D" id="3.30.1330.90">
    <property type="entry name" value="D-3-phosphoglycerate dehydrogenase, domain 3"/>
    <property type="match status" value="1"/>
</dbReference>
<evidence type="ECO:0000256" key="9">
    <source>
        <dbReference type="RuleBase" id="RU363003"/>
    </source>
</evidence>
<dbReference type="Gene3D" id="3.30.70.260">
    <property type="match status" value="1"/>
</dbReference>
<dbReference type="Pfam" id="PF01842">
    <property type="entry name" value="ACT"/>
    <property type="match status" value="1"/>
</dbReference>
<dbReference type="InterPro" id="IPR006236">
    <property type="entry name" value="PGDH"/>
</dbReference>
<dbReference type="PANTHER" id="PTHR42938">
    <property type="entry name" value="FORMATE DEHYDROGENASE 1"/>
    <property type="match status" value="1"/>
</dbReference>
<organism evidence="11 12">
    <name type="scientific">Thermoactinomyces mirandus</name>
    <dbReference type="NCBI Taxonomy" id="2756294"/>
    <lineage>
        <taxon>Bacteria</taxon>
        <taxon>Bacillati</taxon>
        <taxon>Bacillota</taxon>
        <taxon>Bacilli</taxon>
        <taxon>Bacillales</taxon>
        <taxon>Thermoactinomycetaceae</taxon>
        <taxon>Thermoactinomyces</taxon>
    </lineage>
</organism>
<dbReference type="InterPro" id="IPR036291">
    <property type="entry name" value="NAD(P)-bd_dom_sf"/>
</dbReference>
<sequence>MYKVLITDPLSDLGIEKISQAEDIEVVRKTGLTHDELLLAIEDADALMVRSQTKVTADVIEKAKRLKVIARAGVGVDNIDIAAATQKGIIVVNAPDGNTISTAEHTFAMLISLARNIPQAYHSLLQGEWNRKAFVGTELNQKTLSIIGLGRIGSELAKRAKAFRMNVIAYDPYLSDDRAEKLGVKKADLEEAIAQGDFITVHTPLTKETKHLIDRNMFAKMKDGVRILNCARGGIIDEQALYDAIQEGKVSGAALDVFESEPPRDQPLLTLPQVIATPHLGASTVEAQENVAIDVSEEVLHILRGEPFKNAVNLPSVPAELQQKLQPYQELAEKLGKFVSQISKGALSQITITYAGEVAEFDVSPLSRTVLKGVLSHYLNNVNDVNAPHLAKKRGVQVVEQKTMSSQGFTQYIKVEVKTSTEIRSVAGTLLNGFGARITKINDYPVDVNTHGHLLFIEHQDLPGAIGRVGTLLGSQNINIATMQVGRQMIGGQAIMILQIDKPLPDKLIESIKEINEIQSLYEVDL</sequence>
<keyword evidence="9" id="KW-0028">Amino-acid biosynthesis</keyword>
<dbReference type="InterPro" id="IPR006139">
    <property type="entry name" value="D-isomer_2_OHA_DH_cat_dom"/>
</dbReference>
<dbReference type="AlphaFoldDB" id="A0A7W1XVL2"/>
<dbReference type="InterPro" id="IPR045865">
    <property type="entry name" value="ACT-like_dom_sf"/>
</dbReference>
<keyword evidence="12" id="KW-1185">Reference proteome</keyword>
<proteinExistence type="inferred from homology"/>
<dbReference type="SUPFAM" id="SSF52283">
    <property type="entry name" value="Formate/glycerate dehydrogenase catalytic domain-like"/>
    <property type="match status" value="1"/>
</dbReference>
<evidence type="ECO:0000256" key="5">
    <source>
        <dbReference type="ARBA" id="ARBA00023002"/>
    </source>
</evidence>
<evidence type="ECO:0000259" key="10">
    <source>
        <dbReference type="PROSITE" id="PS51671"/>
    </source>
</evidence>
<dbReference type="Pfam" id="PF19304">
    <property type="entry name" value="PGDH_inter"/>
    <property type="match status" value="1"/>
</dbReference>
<dbReference type="PROSITE" id="PS51671">
    <property type="entry name" value="ACT"/>
    <property type="match status" value="1"/>
</dbReference>
<comment type="caution">
    <text evidence="11">The sequence shown here is derived from an EMBL/GenBank/DDBJ whole genome shotgun (WGS) entry which is preliminary data.</text>
</comment>
<dbReference type="GO" id="GO:0004617">
    <property type="term" value="F:phosphoglycerate dehydrogenase activity"/>
    <property type="evidence" value="ECO:0007669"/>
    <property type="project" value="UniProtKB-UniRule"/>
</dbReference>
<dbReference type="Pfam" id="PF02826">
    <property type="entry name" value="2-Hacid_dh_C"/>
    <property type="match status" value="1"/>
</dbReference>
<dbReference type="EC" id="1.1.1.95" evidence="9"/>
<evidence type="ECO:0000313" key="11">
    <source>
        <dbReference type="EMBL" id="MBA4603835.1"/>
    </source>
</evidence>
<evidence type="ECO:0000256" key="2">
    <source>
        <dbReference type="ARBA" id="ARBA00005216"/>
    </source>
</evidence>
<dbReference type="InterPro" id="IPR029009">
    <property type="entry name" value="ASB_dom_sf"/>
</dbReference>
<keyword evidence="9" id="KW-0718">Serine biosynthesis</keyword>
<dbReference type="NCBIfam" id="TIGR01327">
    <property type="entry name" value="PGDH"/>
    <property type="match status" value="1"/>
</dbReference>
<evidence type="ECO:0000256" key="3">
    <source>
        <dbReference type="ARBA" id="ARBA00005854"/>
    </source>
</evidence>
<feature type="domain" description="ACT" evidence="10">
    <location>
        <begin position="454"/>
        <end position="526"/>
    </location>
</feature>
<dbReference type="SUPFAM" id="SSF55021">
    <property type="entry name" value="ACT-like"/>
    <property type="match status" value="1"/>
</dbReference>
<dbReference type="FunFam" id="3.30.1330.90:FF:000003">
    <property type="entry name" value="D-3-phosphoglycerate dehydrogenase"/>
    <property type="match status" value="1"/>
</dbReference>
<dbReference type="Pfam" id="PF00389">
    <property type="entry name" value="2-Hacid_dh"/>
    <property type="match status" value="1"/>
</dbReference>
<evidence type="ECO:0000313" key="12">
    <source>
        <dbReference type="Proteomes" id="UP000538292"/>
    </source>
</evidence>
<dbReference type="FunFam" id="3.30.70.260:FF:000008">
    <property type="entry name" value="D-3-phosphoglycerate dehydrogenase, chloroplastic"/>
    <property type="match status" value="1"/>
</dbReference>
<comment type="pathway">
    <text evidence="2 9">Amino-acid biosynthesis; L-serine biosynthesis; L-serine from 3-phospho-D-glycerate: step 1/3.</text>
</comment>
<dbReference type="GO" id="GO:0051287">
    <property type="term" value="F:NAD binding"/>
    <property type="evidence" value="ECO:0007669"/>
    <property type="project" value="UniProtKB-UniRule"/>
</dbReference>
<dbReference type="PROSITE" id="PS00671">
    <property type="entry name" value="D_2_HYDROXYACID_DH_3"/>
    <property type="match status" value="1"/>
</dbReference>
<accession>A0A7W1XVL2</accession>
<dbReference type="SUPFAM" id="SSF51735">
    <property type="entry name" value="NAD(P)-binding Rossmann-fold domains"/>
    <property type="match status" value="1"/>
</dbReference>
<gene>
    <name evidence="11" type="ORF">H2C83_16330</name>
</gene>
<keyword evidence="5 9" id="KW-0560">Oxidoreductase</keyword>
<protein>
    <recommendedName>
        <fullName evidence="4 9">D-3-phosphoglycerate dehydrogenase</fullName>
        <ecNumber evidence="9">1.1.1.95</ecNumber>
    </recommendedName>
</protein>
<dbReference type="GO" id="GO:0006564">
    <property type="term" value="P:L-serine biosynthetic process"/>
    <property type="evidence" value="ECO:0007669"/>
    <property type="project" value="UniProtKB-UniRule"/>
</dbReference>
<dbReference type="Proteomes" id="UP000538292">
    <property type="component" value="Unassembled WGS sequence"/>
</dbReference>
<dbReference type="PANTHER" id="PTHR42938:SF47">
    <property type="entry name" value="HYDROXYPYRUVATE REDUCTASE"/>
    <property type="match status" value="1"/>
</dbReference>
<dbReference type="InterPro" id="IPR006140">
    <property type="entry name" value="D-isomer_DH_NAD-bd"/>
</dbReference>
<dbReference type="EMBL" id="JACEOL010000075">
    <property type="protein sequence ID" value="MBA4603835.1"/>
    <property type="molecule type" value="Genomic_DNA"/>
</dbReference>
<comment type="catalytic activity">
    <reaction evidence="8 9">
        <text>(2R)-3-phosphoglycerate + NAD(+) = 3-phosphooxypyruvate + NADH + H(+)</text>
        <dbReference type="Rhea" id="RHEA:12641"/>
        <dbReference type="ChEBI" id="CHEBI:15378"/>
        <dbReference type="ChEBI" id="CHEBI:18110"/>
        <dbReference type="ChEBI" id="CHEBI:57540"/>
        <dbReference type="ChEBI" id="CHEBI:57945"/>
        <dbReference type="ChEBI" id="CHEBI:58272"/>
        <dbReference type="EC" id="1.1.1.95"/>
    </reaction>
</comment>
<dbReference type="RefSeq" id="WP_181742306.1">
    <property type="nucleotide sequence ID" value="NZ_JACEOL010000075.1"/>
</dbReference>
<keyword evidence="6 9" id="KW-0520">NAD</keyword>
<dbReference type="CDD" id="cd12173">
    <property type="entry name" value="PGDH_4"/>
    <property type="match status" value="1"/>
</dbReference>
<evidence type="ECO:0000256" key="7">
    <source>
        <dbReference type="ARBA" id="ARBA00048126"/>
    </source>
</evidence>
<dbReference type="InterPro" id="IPR045626">
    <property type="entry name" value="PGDH_ASB_dom"/>
</dbReference>
<comment type="function">
    <text evidence="1">Catalyzes the reversible oxidation of 3-phospho-D-glycerate to 3-phosphonooxypyruvate, the first step of the phosphorylated L-serine biosynthesis pathway. Also catalyzes the reversible oxidation of 2-hydroxyglutarate to 2-oxoglutarate.</text>
</comment>
<evidence type="ECO:0000256" key="1">
    <source>
        <dbReference type="ARBA" id="ARBA00003800"/>
    </source>
</evidence>
<dbReference type="SUPFAM" id="SSF143548">
    <property type="entry name" value="Serine metabolism enzymes domain"/>
    <property type="match status" value="1"/>
</dbReference>
<dbReference type="InterPro" id="IPR002912">
    <property type="entry name" value="ACT_dom"/>
</dbReference>
<dbReference type="FunFam" id="3.40.50.720:FF:000021">
    <property type="entry name" value="D-3-phosphoglycerate dehydrogenase"/>
    <property type="match status" value="1"/>
</dbReference>
<evidence type="ECO:0000256" key="4">
    <source>
        <dbReference type="ARBA" id="ARBA00021582"/>
    </source>
</evidence>